<gene>
    <name evidence="2" type="ORF">WR25_22900</name>
</gene>
<evidence type="ECO:0000313" key="3">
    <source>
        <dbReference type="Proteomes" id="UP000218231"/>
    </source>
</evidence>
<dbReference type="EMBL" id="LIAE01007738">
    <property type="protein sequence ID" value="PAV77279.1"/>
    <property type="molecule type" value="Genomic_DNA"/>
</dbReference>
<keyword evidence="3" id="KW-1185">Reference proteome</keyword>
<dbReference type="Proteomes" id="UP000218231">
    <property type="component" value="Unassembled WGS sequence"/>
</dbReference>
<sequence length="191" mass="21264">MFRVLVLLLLAFLFFRQIPTIFSLPDSCECGKLSKCIQSAKILSKGSLQYLQYVDKGPSMIEANFLVNILGIPRHEHDNFVVLSNDSISIDWLPASHDVIEPSRSQPLLTHSILLDAAGSQMHTTRITVLFDEINMRMNSPELPSSPPAPVNSSLSDEDRVALRVEIPSAQSESMHLPQSSLDHAPQLLLY</sequence>
<keyword evidence="1" id="KW-0732">Signal</keyword>
<name>A0A2A2KTQ8_9BILA</name>
<evidence type="ECO:0000313" key="2">
    <source>
        <dbReference type="EMBL" id="PAV77279.1"/>
    </source>
</evidence>
<organism evidence="2 3">
    <name type="scientific">Diploscapter pachys</name>
    <dbReference type="NCBI Taxonomy" id="2018661"/>
    <lineage>
        <taxon>Eukaryota</taxon>
        <taxon>Metazoa</taxon>
        <taxon>Ecdysozoa</taxon>
        <taxon>Nematoda</taxon>
        <taxon>Chromadorea</taxon>
        <taxon>Rhabditida</taxon>
        <taxon>Rhabditina</taxon>
        <taxon>Rhabditomorpha</taxon>
        <taxon>Rhabditoidea</taxon>
        <taxon>Rhabditidae</taxon>
        <taxon>Diploscapter</taxon>
    </lineage>
</organism>
<dbReference type="STRING" id="2018661.A0A2A2KTQ8"/>
<feature type="signal peptide" evidence="1">
    <location>
        <begin position="1"/>
        <end position="23"/>
    </location>
</feature>
<feature type="chain" id="PRO_5012494349" evidence="1">
    <location>
        <begin position="24"/>
        <end position="191"/>
    </location>
</feature>
<evidence type="ECO:0000256" key="1">
    <source>
        <dbReference type="SAM" id="SignalP"/>
    </source>
</evidence>
<dbReference type="AlphaFoldDB" id="A0A2A2KTQ8"/>
<accession>A0A2A2KTQ8</accession>
<proteinExistence type="predicted"/>
<comment type="caution">
    <text evidence="2">The sequence shown here is derived from an EMBL/GenBank/DDBJ whole genome shotgun (WGS) entry which is preliminary data.</text>
</comment>
<protein>
    <submittedName>
        <fullName evidence="2">Uncharacterized protein</fullName>
    </submittedName>
</protein>
<reference evidence="2 3" key="1">
    <citation type="journal article" date="2017" name="Curr. Biol.">
        <title>Genome architecture and evolution of a unichromosomal asexual nematode.</title>
        <authorList>
            <person name="Fradin H."/>
            <person name="Zegar C."/>
            <person name="Gutwein M."/>
            <person name="Lucas J."/>
            <person name="Kovtun M."/>
            <person name="Corcoran D."/>
            <person name="Baugh L.R."/>
            <person name="Kiontke K."/>
            <person name="Gunsalus K."/>
            <person name="Fitch D.H."/>
            <person name="Piano F."/>
        </authorList>
    </citation>
    <scope>NUCLEOTIDE SEQUENCE [LARGE SCALE GENOMIC DNA]</scope>
    <source>
        <strain evidence="2">PF1309</strain>
    </source>
</reference>